<name>A0A212EM92_DANPL</name>
<feature type="region of interest" description="Disordered" evidence="1">
    <location>
        <begin position="186"/>
        <end position="210"/>
    </location>
</feature>
<evidence type="ECO:0000256" key="1">
    <source>
        <dbReference type="SAM" id="MobiDB-lite"/>
    </source>
</evidence>
<comment type="caution">
    <text evidence="3">The sequence shown here is derived from an EMBL/GenBank/DDBJ whole genome shotgun (WGS) entry which is preliminary data.</text>
</comment>
<organism evidence="3 4">
    <name type="scientific">Danaus plexippus plexippus</name>
    <dbReference type="NCBI Taxonomy" id="278856"/>
    <lineage>
        <taxon>Eukaryota</taxon>
        <taxon>Metazoa</taxon>
        <taxon>Ecdysozoa</taxon>
        <taxon>Arthropoda</taxon>
        <taxon>Hexapoda</taxon>
        <taxon>Insecta</taxon>
        <taxon>Pterygota</taxon>
        <taxon>Neoptera</taxon>
        <taxon>Endopterygota</taxon>
        <taxon>Lepidoptera</taxon>
        <taxon>Glossata</taxon>
        <taxon>Ditrysia</taxon>
        <taxon>Papilionoidea</taxon>
        <taxon>Nymphalidae</taxon>
        <taxon>Danainae</taxon>
        <taxon>Danaini</taxon>
        <taxon>Danaina</taxon>
        <taxon>Danaus</taxon>
        <taxon>Danaus</taxon>
    </lineage>
</organism>
<evidence type="ECO:0000313" key="4">
    <source>
        <dbReference type="Proteomes" id="UP000007151"/>
    </source>
</evidence>
<feature type="domain" description="Pre-C2HC" evidence="2">
    <location>
        <begin position="64"/>
        <end position="132"/>
    </location>
</feature>
<dbReference type="SMART" id="SM00596">
    <property type="entry name" value="PRE_C2HC"/>
    <property type="match status" value="1"/>
</dbReference>
<dbReference type="KEGG" id="dpl:KGM_211964"/>
<dbReference type="InParanoid" id="A0A212EM92"/>
<dbReference type="InterPro" id="IPR006579">
    <property type="entry name" value="Pre_C2HC_dom"/>
</dbReference>
<dbReference type="EMBL" id="AGBW02013857">
    <property type="protein sequence ID" value="OWR42620.1"/>
    <property type="molecule type" value="Genomic_DNA"/>
</dbReference>
<evidence type="ECO:0000259" key="2">
    <source>
        <dbReference type="SMART" id="SM00596"/>
    </source>
</evidence>
<gene>
    <name evidence="3" type="ORF">KGM_211964</name>
</gene>
<reference evidence="3 4" key="1">
    <citation type="journal article" date="2011" name="Cell">
        <title>The monarch butterfly genome yields insights into long-distance migration.</title>
        <authorList>
            <person name="Zhan S."/>
            <person name="Merlin C."/>
            <person name="Boore J.L."/>
            <person name="Reppert S.M."/>
        </authorList>
    </citation>
    <scope>NUCLEOTIDE SEQUENCE [LARGE SCALE GENOMIC DNA]</scope>
    <source>
        <strain evidence="3">F-2</strain>
    </source>
</reference>
<protein>
    <submittedName>
        <fullName evidence="3">Nucleic-acid-binding protein from transposon X-element</fullName>
    </submittedName>
</protein>
<dbReference type="AlphaFoldDB" id="A0A212EM92"/>
<accession>A0A212EM92</accession>
<evidence type="ECO:0000313" key="3">
    <source>
        <dbReference type="EMBL" id="OWR42620.1"/>
    </source>
</evidence>
<dbReference type="Proteomes" id="UP000007151">
    <property type="component" value="Unassembled WGS sequence"/>
</dbReference>
<sequence length="210" mass="24539">MAKGEYEIKILQSKRVKIQAKSPEPYSTIYKKIKSRNTEFYTYNTKQERSFRVVLKCIHHSKDIDLWKEALEDLGHKPTNIWNVKNYKTKQPLPIYFIDLQPDINNKDIYTIKLLPGCRIEVETLRPKRTIPQKPNCVKCAGPHHTSKCSKKERSDEVKCVLCDENHPANYKIKVTKDKISYPLSQKTTASQISLSKTKYQTRNSKPIQK</sequence>
<dbReference type="Pfam" id="PF07530">
    <property type="entry name" value="PRE_C2HC"/>
    <property type="match status" value="1"/>
</dbReference>
<proteinExistence type="predicted"/>
<keyword evidence="4" id="KW-1185">Reference proteome</keyword>